<evidence type="ECO:0000256" key="1">
    <source>
        <dbReference type="ARBA" id="ARBA00005010"/>
    </source>
</evidence>
<dbReference type="InterPro" id="IPR028161">
    <property type="entry name" value="Met8-like"/>
</dbReference>
<comment type="catalytic activity">
    <reaction evidence="6">
        <text>precorrin-2 + NAD(+) = sirohydrochlorin + NADH + 2 H(+)</text>
        <dbReference type="Rhea" id="RHEA:15613"/>
        <dbReference type="ChEBI" id="CHEBI:15378"/>
        <dbReference type="ChEBI" id="CHEBI:57540"/>
        <dbReference type="ChEBI" id="CHEBI:57945"/>
        <dbReference type="ChEBI" id="CHEBI:58351"/>
        <dbReference type="ChEBI" id="CHEBI:58827"/>
        <dbReference type="EC" id="1.3.1.76"/>
    </reaction>
</comment>
<keyword evidence="4" id="KW-0520">NAD</keyword>
<dbReference type="RefSeq" id="WP_262655498.1">
    <property type="nucleotide sequence ID" value="NZ_JAOQKE010000020.1"/>
</dbReference>
<name>A0ABT2SNY5_9FIRM</name>
<dbReference type="Proteomes" id="UP001652338">
    <property type="component" value="Unassembled WGS sequence"/>
</dbReference>
<dbReference type="InterPro" id="IPR036291">
    <property type="entry name" value="NAD(P)-bd_dom_sf"/>
</dbReference>
<dbReference type="SUPFAM" id="SSF51735">
    <property type="entry name" value="NAD(P)-binding Rossmann-fold domains"/>
    <property type="match status" value="1"/>
</dbReference>
<evidence type="ECO:0000313" key="7">
    <source>
        <dbReference type="EMBL" id="MCU6726234.1"/>
    </source>
</evidence>
<keyword evidence="8" id="KW-1185">Reference proteome</keyword>
<reference evidence="7 8" key="1">
    <citation type="journal article" date="2021" name="ISME Commun">
        <title>Automated analysis of genomic sequences facilitates high-throughput and comprehensive description of bacteria.</title>
        <authorList>
            <person name="Hitch T.C.A."/>
        </authorList>
    </citation>
    <scope>NUCLEOTIDE SEQUENCE [LARGE SCALE GENOMIC DNA]</scope>
    <source>
        <strain evidence="7 8">Sanger_29</strain>
    </source>
</reference>
<evidence type="ECO:0000256" key="4">
    <source>
        <dbReference type="ARBA" id="ARBA00023027"/>
    </source>
</evidence>
<dbReference type="PANTHER" id="PTHR35330">
    <property type="entry name" value="SIROHEME BIOSYNTHESIS PROTEIN MET8"/>
    <property type="match status" value="1"/>
</dbReference>
<comment type="pathway">
    <text evidence="1">Porphyrin-containing compound metabolism; siroheme biosynthesis; sirohydrochlorin from precorrin-2: step 1/1.</text>
</comment>
<dbReference type="Gene3D" id="3.40.50.720">
    <property type="entry name" value="NAD(P)-binding Rossmann-like Domain"/>
    <property type="match status" value="1"/>
</dbReference>
<keyword evidence="5" id="KW-0627">Porphyrin biosynthesis</keyword>
<evidence type="ECO:0000256" key="2">
    <source>
        <dbReference type="ARBA" id="ARBA00012400"/>
    </source>
</evidence>
<protein>
    <recommendedName>
        <fullName evidence="2">precorrin-2 dehydrogenase</fullName>
        <ecNumber evidence="2">1.3.1.76</ecNumber>
    </recommendedName>
</protein>
<sequence>MKKPYFPLFVDLSEKKVYVIGAGTIAKRRIRSLTDFTDHLIVVAPEVNPELNGLEQEGKITILRKKFELQDIAEADIVIAATNDHSLNGEIYDYCIEQEILVNVCNDKKKCDFYFPGLAMKDNVVVGVTANGTNHKMARKAVEKIREMLEEWL</sequence>
<gene>
    <name evidence="7" type="ORF">OCV47_12935</name>
</gene>
<dbReference type="NCBIfam" id="TIGR01470">
    <property type="entry name" value="cysG_Nterm"/>
    <property type="match status" value="1"/>
</dbReference>
<evidence type="ECO:0000256" key="5">
    <source>
        <dbReference type="ARBA" id="ARBA00023244"/>
    </source>
</evidence>
<dbReference type="EMBL" id="JAOQKE010000020">
    <property type="protein sequence ID" value="MCU6726234.1"/>
    <property type="molecule type" value="Genomic_DNA"/>
</dbReference>
<dbReference type="Pfam" id="PF13241">
    <property type="entry name" value="NAD_binding_7"/>
    <property type="match status" value="1"/>
</dbReference>
<dbReference type="InterPro" id="IPR006367">
    <property type="entry name" value="Sirohaem_synthase_N"/>
</dbReference>
<dbReference type="PANTHER" id="PTHR35330:SF1">
    <property type="entry name" value="SIROHEME BIOSYNTHESIS PROTEIN MET8"/>
    <property type="match status" value="1"/>
</dbReference>
<evidence type="ECO:0000313" key="8">
    <source>
        <dbReference type="Proteomes" id="UP001652338"/>
    </source>
</evidence>
<accession>A0ABT2SNY5</accession>
<keyword evidence="3" id="KW-0560">Oxidoreductase</keyword>
<proteinExistence type="predicted"/>
<evidence type="ECO:0000256" key="3">
    <source>
        <dbReference type="ARBA" id="ARBA00023002"/>
    </source>
</evidence>
<comment type="caution">
    <text evidence="7">The sequence shown here is derived from an EMBL/GenBank/DDBJ whole genome shotgun (WGS) entry which is preliminary data.</text>
</comment>
<evidence type="ECO:0000256" key="6">
    <source>
        <dbReference type="ARBA" id="ARBA00047561"/>
    </source>
</evidence>
<organism evidence="7 8">
    <name type="scientific">Muricoprocola aceti</name>
    <dbReference type="NCBI Taxonomy" id="2981772"/>
    <lineage>
        <taxon>Bacteria</taxon>
        <taxon>Bacillati</taxon>
        <taxon>Bacillota</taxon>
        <taxon>Clostridia</taxon>
        <taxon>Lachnospirales</taxon>
        <taxon>Lachnospiraceae</taxon>
        <taxon>Muricoprocola</taxon>
    </lineage>
</organism>
<dbReference type="EC" id="1.3.1.76" evidence="2"/>